<evidence type="ECO:0000256" key="3">
    <source>
        <dbReference type="ARBA" id="ARBA00022448"/>
    </source>
</evidence>
<comment type="caution">
    <text evidence="5">The sequence shown here is derived from an EMBL/GenBank/DDBJ whole genome shotgun (WGS) entry which is preliminary data.</text>
</comment>
<keyword evidence="6" id="KW-1185">Reference proteome</keyword>
<accession>A0A8H7ZAM4</accession>
<dbReference type="GO" id="GO:0005737">
    <property type="term" value="C:cytoplasm"/>
    <property type="evidence" value="ECO:0007669"/>
    <property type="project" value="TreeGrafter"/>
</dbReference>
<dbReference type="RefSeq" id="XP_067546110.1">
    <property type="nucleotide sequence ID" value="XM_067693717.1"/>
</dbReference>
<organism evidence="5 6">
    <name type="scientific">Candida metapsilosis</name>
    <dbReference type="NCBI Taxonomy" id="273372"/>
    <lineage>
        <taxon>Eukaryota</taxon>
        <taxon>Fungi</taxon>
        <taxon>Dikarya</taxon>
        <taxon>Ascomycota</taxon>
        <taxon>Saccharomycotina</taxon>
        <taxon>Pichiomycetes</taxon>
        <taxon>Debaryomycetaceae</taxon>
        <taxon>Candida/Lodderomyces clade</taxon>
        <taxon>Candida</taxon>
    </lineage>
</organism>
<dbReference type="InterPro" id="IPR011989">
    <property type="entry name" value="ARM-like"/>
</dbReference>
<dbReference type="OrthoDB" id="2016913at2759"/>
<dbReference type="Gene3D" id="1.25.10.10">
    <property type="entry name" value="Leucine-rich Repeat Variant"/>
    <property type="match status" value="1"/>
</dbReference>
<name>A0A8H7ZAM4_9ASCO</name>
<dbReference type="SUPFAM" id="SSF48371">
    <property type="entry name" value="ARM repeat"/>
    <property type="match status" value="1"/>
</dbReference>
<dbReference type="InterPro" id="IPR051345">
    <property type="entry name" value="Importin_beta-like_NTR"/>
</dbReference>
<dbReference type="Proteomes" id="UP000669133">
    <property type="component" value="Unassembled WGS sequence"/>
</dbReference>
<dbReference type="PANTHER" id="PTHR12363">
    <property type="entry name" value="TRANSPORTIN 3 AND IMPORTIN 13"/>
    <property type="match status" value="1"/>
</dbReference>
<comment type="subcellular location">
    <subcellularLocation>
        <location evidence="1">Nucleus</location>
    </subcellularLocation>
</comment>
<dbReference type="GO" id="GO:0005634">
    <property type="term" value="C:nucleus"/>
    <property type="evidence" value="ECO:0007669"/>
    <property type="project" value="UniProtKB-SubCell"/>
</dbReference>
<dbReference type="EMBL" id="JAEOAQ010000007">
    <property type="protein sequence ID" value="KAG5416994.1"/>
    <property type="molecule type" value="Genomic_DNA"/>
</dbReference>
<sequence>MTTQLDLNDFIKVSQITSYFCMQILLTLLQDIELLYTSQDAEQIHFLQDKLQTYQKSEHGDELGLQLLQHPHGTVKYFGALTITVYLNTYGCKNYEQTFQQISFVIKELTDENFYSNLFIIRKLLSSLSLIYIVSYEKFDPVLTFIKLLNPANASIGEFIANLQDSKHLELLLYLLSTIVEEVQKIPSSVPELQSTIHGTIFNHLQTVLEYILQQYSQLPEEFILLVLECLNSWVVYASTAEARSEVRYADDLGPFITLILKTLDDGFDIEKLEVYNKTFSVLAEFVDHIARALTPFKATLMEIFFGGEKFGMQMLNTIFSDKDLMESYGSEVDNYINLIIGYLELNIIQLTRNISHPDTAKIIQTAISLTNAPGQPIAEENISFQMISFWDEFANTLIDDADVLKEAFPTLVAENKQRSNDILMEVAVTYFKKIQKSSGDVSQEFTRYRVLVADLFIIFYSILGVPLYATLCDTVGSDLVQSETALYLLHKITDDIQFFDEEDNEDNNTHPLVNEIAKLFEKNMIALVESQLDSESFTTSLLNFISVLPFFYKSKVGGAYLASSFDFLFRVITTRKTGNLPLIASRTVYRICQDTEENLIPFLPQLELVLVEMLRNPAIDSVIRERITNSYISIVRSRKVASELGDKIFAILQVIEQQRAKIEDEVMEDYAVSLVACIDEIGKACVYPEEIDEYFSKDQLQQVKIYWSQDPLNIRSMILQNLRAFSLESPLLAEKTIVTEKCCSILKCGFNEPVVGPFTFDLELIFQYILAKLQASTPHSIEYLHQLIISVVLTHAKDIDQTQFEALLLKAFVDIRSVIECDEDLVKSSLDVFAAVIDTKPKLILYSPVMDGFIFPFALGAFAKHEVPIVRSTIKFWNALITTKKGVQRDQEMVRHWMTIEQNGTCLGFQLTNQLMSAFMASPRSSLDYYYPLFRYLINKFPLEVKKWLLFIVDNVPLGKDKLDHDAKRQFVNKLMLTRGQRMSHNVLKDFWLASWGLSL</sequence>
<evidence type="ECO:0000256" key="4">
    <source>
        <dbReference type="ARBA" id="ARBA00023242"/>
    </source>
</evidence>
<evidence type="ECO:0000313" key="5">
    <source>
        <dbReference type="EMBL" id="KAG5416994.1"/>
    </source>
</evidence>
<proteinExistence type="inferred from homology"/>
<keyword evidence="4" id="KW-0539">Nucleus</keyword>
<dbReference type="GO" id="GO:0006606">
    <property type="term" value="P:protein import into nucleus"/>
    <property type="evidence" value="ECO:0007669"/>
    <property type="project" value="TreeGrafter"/>
</dbReference>
<protein>
    <submittedName>
        <fullName evidence="5">PDR6</fullName>
    </submittedName>
</protein>
<dbReference type="GeneID" id="93653254"/>
<dbReference type="AlphaFoldDB" id="A0A8H7ZAM4"/>
<dbReference type="PANTHER" id="PTHR12363:SF33">
    <property type="entry name" value="IMPORTIN-13"/>
    <property type="match status" value="1"/>
</dbReference>
<evidence type="ECO:0000313" key="6">
    <source>
        <dbReference type="Proteomes" id="UP000669133"/>
    </source>
</evidence>
<gene>
    <name evidence="5" type="ORF">I9W82_004625</name>
</gene>
<dbReference type="InterPro" id="IPR016024">
    <property type="entry name" value="ARM-type_fold"/>
</dbReference>
<evidence type="ECO:0000256" key="2">
    <source>
        <dbReference type="ARBA" id="ARBA00007991"/>
    </source>
</evidence>
<reference evidence="5 6" key="1">
    <citation type="submission" date="2020-12" db="EMBL/GenBank/DDBJ databases">
        <title>Effect of drift, selection, and recombination on the evolution of hybrid genomes in Candida yeast pathogens.</title>
        <authorList>
            <person name="Mixao V."/>
            <person name="Ksiezopolska E."/>
            <person name="Saus E."/>
            <person name="Boekhout T."/>
            <person name="Gacser A."/>
            <person name="Gabaldon T."/>
        </authorList>
    </citation>
    <scope>NUCLEOTIDE SEQUENCE [LARGE SCALE GENOMIC DNA]</scope>
    <source>
        <strain evidence="5 6">BP57</strain>
    </source>
</reference>
<keyword evidence="3" id="KW-0813">Transport</keyword>
<evidence type="ECO:0000256" key="1">
    <source>
        <dbReference type="ARBA" id="ARBA00004123"/>
    </source>
</evidence>
<comment type="similarity">
    <text evidence="2">Belongs to the importin beta family.</text>
</comment>